<reference evidence="2" key="2">
    <citation type="submission" date="2023-04" db="EMBL/GenBank/DDBJ databases">
        <authorList>
            <person name="Bruccoleri R.E."/>
            <person name="Oakeley E.J."/>
            <person name="Faust A.-M."/>
            <person name="Dessus-Babus S."/>
            <person name="Altorfer M."/>
            <person name="Burckhardt D."/>
            <person name="Oertli M."/>
            <person name="Naumann U."/>
            <person name="Petersen F."/>
            <person name="Wong J."/>
        </authorList>
    </citation>
    <scope>NUCLEOTIDE SEQUENCE</scope>
    <source>
        <strain evidence="2">GSM-AAB239-AS_SAM_17_03QT</strain>
        <tissue evidence="2">Leaf</tissue>
    </source>
</reference>
<dbReference type="EMBL" id="JANAVB010018999">
    <property type="protein sequence ID" value="KAJ6828690.1"/>
    <property type="molecule type" value="Genomic_DNA"/>
</dbReference>
<feature type="region of interest" description="Disordered" evidence="1">
    <location>
        <begin position="104"/>
        <end position="144"/>
    </location>
</feature>
<dbReference type="Proteomes" id="UP001140949">
    <property type="component" value="Unassembled WGS sequence"/>
</dbReference>
<protein>
    <submittedName>
        <fullName evidence="2">Protein ESKIMO 1-like</fullName>
    </submittedName>
</protein>
<organism evidence="2 3">
    <name type="scientific">Iris pallida</name>
    <name type="common">Sweet iris</name>
    <dbReference type="NCBI Taxonomy" id="29817"/>
    <lineage>
        <taxon>Eukaryota</taxon>
        <taxon>Viridiplantae</taxon>
        <taxon>Streptophyta</taxon>
        <taxon>Embryophyta</taxon>
        <taxon>Tracheophyta</taxon>
        <taxon>Spermatophyta</taxon>
        <taxon>Magnoliopsida</taxon>
        <taxon>Liliopsida</taxon>
        <taxon>Asparagales</taxon>
        <taxon>Iridaceae</taxon>
        <taxon>Iridoideae</taxon>
        <taxon>Irideae</taxon>
        <taxon>Iris</taxon>
    </lineage>
</organism>
<reference evidence="2" key="1">
    <citation type="journal article" date="2023" name="GigaByte">
        <title>Genome assembly of the bearded iris, Iris pallida Lam.</title>
        <authorList>
            <person name="Bruccoleri R.E."/>
            <person name="Oakeley E.J."/>
            <person name="Faust A.M.E."/>
            <person name="Altorfer M."/>
            <person name="Dessus-Babus S."/>
            <person name="Burckhardt D."/>
            <person name="Oertli M."/>
            <person name="Naumann U."/>
            <person name="Petersen F."/>
            <person name="Wong J."/>
        </authorList>
    </citation>
    <scope>NUCLEOTIDE SEQUENCE</scope>
    <source>
        <strain evidence="2">GSM-AAB239-AS_SAM_17_03QT</strain>
    </source>
</reference>
<evidence type="ECO:0000256" key="1">
    <source>
        <dbReference type="SAM" id="MobiDB-lite"/>
    </source>
</evidence>
<feature type="compositionally biased region" description="Basic residues" evidence="1">
    <location>
        <begin position="114"/>
        <end position="126"/>
    </location>
</feature>
<evidence type="ECO:0000313" key="2">
    <source>
        <dbReference type="EMBL" id="KAJ6828690.1"/>
    </source>
</evidence>
<proteinExistence type="predicted"/>
<name>A0AAX6GIY9_IRIPA</name>
<sequence>MHIIGRGGIFLLSSSPRKIPESRKKGGDIHSNVLLPLPPSSLINIPSFPKFQTQSLENQMDNYPLHLAVAAMAGASLAAVYAYCAHLRALSQLLDSALASEAERDRNGGTRLVPRLRRGRRYRRRSTSSSGAAAASGGSHRRHAIPRDMAGTHWSLLGEDWYGNVSMKKHMPRWLFSFIH</sequence>
<evidence type="ECO:0000313" key="3">
    <source>
        <dbReference type="Proteomes" id="UP001140949"/>
    </source>
</evidence>
<keyword evidence="3" id="KW-1185">Reference proteome</keyword>
<accession>A0AAX6GIY9</accession>
<comment type="caution">
    <text evidence="2">The sequence shown here is derived from an EMBL/GenBank/DDBJ whole genome shotgun (WGS) entry which is preliminary data.</text>
</comment>
<dbReference type="AlphaFoldDB" id="A0AAX6GIY9"/>
<gene>
    <name evidence="2" type="ORF">M6B38_358710</name>
</gene>
<feature type="compositionally biased region" description="Low complexity" evidence="1">
    <location>
        <begin position="127"/>
        <end position="138"/>
    </location>
</feature>